<reference evidence="1" key="1">
    <citation type="journal article" date="2021" name="Proc. Natl. Acad. Sci. U.S.A.">
        <title>A Catalog of Tens of Thousands of Viruses from Human Metagenomes Reveals Hidden Associations with Chronic Diseases.</title>
        <authorList>
            <person name="Tisza M.J."/>
            <person name="Buck C.B."/>
        </authorList>
    </citation>
    <scope>NUCLEOTIDE SEQUENCE</scope>
    <source>
        <strain evidence="1">CtGdK3</strain>
    </source>
</reference>
<proteinExistence type="predicted"/>
<evidence type="ECO:0000313" key="1">
    <source>
        <dbReference type="EMBL" id="DAD85910.1"/>
    </source>
</evidence>
<protein>
    <submittedName>
        <fullName evidence="1">PROTEIN/RNA Complex, archaeal, ribosomal, 50S, protein.0A</fullName>
    </submittedName>
</protein>
<dbReference type="EMBL" id="BK014990">
    <property type="protein sequence ID" value="DAD85910.1"/>
    <property type="molecule type" value="Genomic_DNA"/>
</dbReference>
<name>A0A8S5MUA0_9CAUD</name>
<sequence length="106" mass="11780">MDDLISRKALLEAAEHNVEFQEGIVDVYILESILAGMPAVDAAPVVHGEWIGYETSSYNGNDEYGEPRWIPKKFFRCSVCRKGTAVRHNFCPNCGAKMNGGNDDEN</sequence>
<accession>A0A8S5MUA0</accession>
<organism evidence="1">
    <name type="scientific">Siphoviridae sp. ctGdK3</name>
    <dbReference type="NCBI Taxonomy" id="2826222"/>
    <lineage>
        <taxon>Viruses</taxon>
        <taxon>Duplodnaviria</taxon>
        <taxon>Heunggongvirae</taxon>
        <taxon>Uroviricota</taxon>
        <taxon>Caudoviricetes</taxon>
    </lineage>
</organism>